<organism evidence="2 3">
    <name type="scientific">Digitaria exilis</name>
    <dbReference type="NCBI Taxonomy" id="1010633"/>
    <lineage>
        <taxon>Eukaryota</taxon>
        <taxon>Viridiplantae</taxon>
        <taxon>Streptophyta</taxon>
        <taxon>Embryophyta</taxon>
        <taxon>Tracheophyta</taxon>
        <taxon>Spermatophyta</taxon>
        <taxon>Magnoliopsida</taxon>
        <taxon>Liliopsida</taxon>
        <taxon>Poales</taxon>
        <taxon>Poaceae</taxon>
        <taxon>PACMAD clade</taxon>
        <taxon>Panicoideae</taxon>
        <taxon>Panicodae</taxon>
        <taxon>Paniceae</taxon>
        <taxon>Anthephorinae</taxon>
        <taxon>Digitaria</taxon>
    </lineage>
</organism>
<comment type="caution">
    <text evidence="2">The sequence shown here is derived from an EMBL/GenBank/DDBJ whole genome shotgun (WGS) entry which is preliminary data.</text>
</comment>
<sequence>MRGSADAVAVARDVASSSPSKPAPAFDMLRYSNPPNPVACRGTAAAIRSVFSCVVLDAILCSRRRRWCLLLAFRLLPADLRSFSLVWLLRGRSVEAPFDLWCACSRVWRLYQRPPSDCLPLPNGIAADGSGSGSSGTKKPPAAPAPRSSKDDDAAAAAAAVDSSRLAAFLASTSLEPRPRARAPQQPPAAQTAPSSSPAAVAIRSPARDHGSNHHHHQPDFSDPASPSAPVTTTTGGGEVLLQWGQNKRSRGRRDGASGSGASPLRRQPGAKIQRRSSPSPADKLMPPPSGPSYTRGSNLRAASPLPPRSGAGIGTSDSSQHSRGALPHHHHRSAEERGKSPAAGKQQRQAAAPQQQQHKLGLGPVMGLGVPDIKAQQQYHHHHQGGGGASSSSKPAPKLELPRIYTTLSRKEKEEDFLAMKGTKLPQRPKRRPKNVEKTINVRATLSPRLC</sequence>
<dbReference type="EMBL" id="JACEFO010001727">
    <property type="protein sequence ID" value="KAF8716248.1"/>
    <property type="molecule type" value="Genomic_DNA"/>
</dbReference>
<dbReference type="Proteomes" id="UP000636709">
    <property type="component" value="Unassembled WGS sequence"/>
</dbReference>
<protein>
    <submittedName>
        <fullName evidence="2">Uncharacterized protein</fullName>
    </submittedName>
</protein>
<dbReference type="AlphaFoldDB" id="A0A835C924"/>
<dbReference type="InterPro" id="IPR012438">
    <property type="entry name" value="DUF1639"/>
</dbReference>
<name>A0A835C924_9POAL</name>
<feature type="region of interest" description="Disordered" evidence="1">
    <location>
        <begin position="122"/>
        <end position="157"/>
    </location>
</feature>
<dbReference type="PANTHER" id="PTHR33130">
    <property type="entry name" value="PUTATIVE (DUF1639)-RELATED"/>
    <property type="match status" value="1"/>
</dbReference>
<dbReference type="Pfam" id="PF07797">
    <property type="entry name" value="DUF1639"/>
    <property type="match status" value="1"/>
</dbReference>
<reference evidence="2" key="1">
    <citation type="submission" date="2020-07" db="EMBL/GenBank/DDBJ databases">
        <title>Genome sequence and genetic diversity analysis of an under-domesticated orphan crop, white fonio (Digitaria exilis).</title>
        <authorList>
            <person name="Bennetzen J.L."/>
            <person name="Chen S."/>
            <person name="Ma X."/>
            <person name="Wang X."/>
            <person name="Yssel A.E.J."/>
            <person name="Chaluvadi S.R."/>
            <person name="Johnson M."/>
            <person name="Gangashetty P."/>
            <person name="Hamidou F."/>
            <person name="Sanogo M.D."/>
            <person name="Zwaenepoel A."/>
            <person name="Wallace J."/>
            <person name="Van De Peer Y."/>
            <person name="Van Deynze A."/>
        </authorList>
    </citation>
    <scope>NUCLEOTIDE SEQUENCE</scope>
    <source>
        <tissue evidence="2">Leaves</tissue>
    </source>
</reference>
<keyword evidence="3" id="KW-1185">Reference proteome</keyword>
<gene>
    <name evidence="2" type="ORF">HU200_026531</name>
</gene>
<feature type="compositionally biased region" description="Low complexity" evidence="1">
    <location>
        <begin position="343"/>
        <end position="379"/>
    </location>
</feature>
<feature type="region of interest" description="Disordered" evidence="1">
    <location>
        <begin position="422"/>
        <end position="452"/>
    </location>
</feature>
<dbReference type="OrthoDB" id="2018605at2759"/>
<dbReference type="PANTHER" id="PTHR33130:SF35">
    <property type="entry name" value="OS05G0556600 PROTEIN"/>
    <property type="match status" value="1"/>
</dbReference>
<evidence type="ECO:0000313" key="2">
    <source>
        <dbReference type="EMBL" id="KAF8716248.1"/>
    </source>
</evidence>
<feature type="compositionally biased region" description="Low complexity" evidence="1">
    <location>
        <begin position="182"/>
        <end position="205"/>
    </location>
</feature>
<proteinExistence type="predicted"/>
<feature type="compositionally biased region" description="Low complexity" evidence="1">
    <location>
        <begin position="221"/>
        <end position="234"/>
    </location>
</feature>
<feature type="region of interest" description="Disordered" evidence="1">
    <location>
        <begin position="174"/>
        <end position="402"/>
    </location>
</feature>
<accession>A0A835C924</accession>
<evidence type="ECO:0000256" key="1">
    <source>
        <dbReference type="SAM" id="MobiDB-lite"/>
    </source>
</evidence>
<evidence type="ECO:0000313" key="3">
    <source>
        <dbReference type="Proteomes" id="UP000636709"/>
    </source>
</evidence>